<dbReference type="SUPFAM" id="SSF69618">
    <property type="entry name" value="HemD-like"/>
    <property type="match status" value="1"/>
</dbReference>
<dbReference type="GO" id="GO:0004852">
    <property type="term" value="F:uroporphyrinogen-III synthase activity"/>
    <property type="evidence" value="ECO:0007669"/>
    <property type="project" value="UniProtKB-EC"/>
</dbReference>
<dbReference type="Proteomes" id="UP001597474">
    <property type="component" value="Unassembled WGS sequence"/>
</dbReference>
<keyword evidence="3" id="KW-1185">Reference proteome</keyword>
<accession>A0ABW5U8D2</accession>
<gene>
    <name evidence="2" type="ORF">ACFSUD_18390</name>
</gene>
<dbReference type="RefSeq" id="WP_386375967.1">
    <property type="nucleotide sequence ID" value="NZ_JBHUMP010000029.1"/>
</dbReference>
<reference evidence="3" key="1">
    <citation type="journal article" date="2019" name="Int. J. Syst. Evol. Microbiol.">
        <title>The Global Catalogue of Microorganisms (GCM) 10K type strain sequencing project: providing services to taxonomists for standard genome sequencing and annotation.</title>
        <authorList>
            <consortium name="The Broad Institute Genomics Platform"/>
            <consortium name="The Broad Institute Genome Sequencing Center for Infectious Disease"/>
            <person name="Wu L."/>
            <person name="Ma J."/>
        </authorList>
    </citation>
    <scope>NUCLEOTIDE SEQUENCE [LARGE SCALE GENOMIC DNA]</scope>
    <source>
        <strain evidence="3">TISTR 2562</strain>
    </source>
</reference>
<protein>
    <submittedName>
        <fullName evidence="2">Uroporphyrinogen-III synthase</fullName>
        <ecNumber evidence="2">4.2.1.75</ecNumber>
    </submittedName>
</protein>
<dbReference type="EC" id="4.2.1.75" evidence="2"/>
<dbReference type="InterPro" id="IPR003754">
    <property type="entry name" value="4pyrrol_synth_uPrphyn_synth"/>
</dbReference>
<organism evidence="2 3">
    <name type="scientific">Sulfitobacter aestuarii</name>
    <dbReference type="NCBI Taxonomy" id="2161676"/>
    <lineage>
        <taxon>Bacteria</taxon>
        <taxon>Pseudomonadati</taxon>
        <taxon>Pseudomonadota</taxon>
        <taxon>Alphaproteobacteria</taxon>
        <taxon>Rhodobacterales</taxon>
        <taxon>Roseobacteraceae</taxon>
        <taxon>Sulfitobacter</taxon>
    </lineage>
</organism>
<feature type="domain" description="Tetrapyrrole biosynthesis uroporphyrinogen III synthase" evidence="1">
    <location>
        <begin position="31"/>
        <end position="222"/>
    </location>
</feature>
<dbReference type="Pfam" id="PF02602">
    <property type="entry name" value="HEM4"/>
    <property type="match status" value="1"/>
</dbReference>
<name>A0ABW5U8D2_9RHOB</name>
<dbReference type="Gene3D" id="3.40.50.10090">
    <property type="match status" value="2"/>
</dbReference>
<dbReference type="InterPro" id="IPR036108">
    <property type="entry name" value="4pyrrol_syn_uPrphyn_synt_sf"/>
</dbReference>
<comment type="caution">
    <text evidence="2">The sequence shown here is derived from an EMBL/GenBank/DDBJ whole genome shotgun (WGS) entry which is preliminary data.</text>
</comment>
<dbReference type="EMBL" id="JBHUMP010000029">
    <property type="protein sequence ID" value="MFD2741540.1"/>
    <property type="molecule type" value="Genomic_DNA"/>
</dbReference>
<evidence type="ECO:0000313" key="3">
    <source>
        <dbReference type="Proteomes" id="UP001597474"/>
    </source>
</evidence>
<evidence type="ECO:0000259" key="1">
    <source>
        <dbReference type="Pfam" id="PF02602"/>
    </source>
</evidence>
<evidence type="ECO:0000313" key="2">
    <source>
        <dbReference type="EMBL" id="MFD2741540.1"/>
    </source>
</evidence>
<sequence>MTKPILLLTRPEQSARRFAAQLSELARARTRLLMSPLMRIEPLSPRYDLGPYAGVVFTSANGVVNAPPGEGRPAYCVGPYTAEVANGRGWRAQMCGLEANEMVARLGAEPVAGPLAHLAGAHRRGEVAQRLSALGMHTDVIETYDQRLLNLSDEAQSSLGGTELVLVPLFSPRSAAHFAAQTEDRDNISVIALSKPVAEALDGRFQQGLGIADEPTGASMVEAVEKRITRATLA</sequence>
<keyword evidence="2" id="KW-0456">Lyase</keyword>
<proteinExistence type="predicted"/>
<dbReference type="CDD" id="cd06578">
    <property type="entry name" value="HemD"/>
    <property type="match status" value="1"/>
</dbReference>